<feature type="non-terminal residue" evidence="3">
    <location>
        <position position="256"/>
    </location>
</feature>
<accession>A0A9W8IZP8</accession>
<sequence length="256" mass="28590">MSGQPRRHSKSVHFAQNDTHIHEGTPSPTLTSSTLSSPELCSPLPLPHLTLPNSPVSPVGQSWSPASPSTALFLHPSPTRPNAKLMSLDLDPYLKVPPTNQLPHFTFDLTRDPQGMGIRPALPKAVLDQPAVQPPVAKMSITITSEAFQWVVEIKPGLPDDNERPKEYVTVKDVLYGIYKDLQSKLNEVDQEKMSRSVLEKAGLACQLRRERIKLLEKRNESAGLKRVDLLYKSHRFKGLAVDRRNGNWVLDVEDM</sequence>
<reference evidence="3" key="1">
    <citation type="submission" date="2022-06" db="EMBL/GenBank/DDBJ databases">
        <title>Genome Sequence of Candolleomyces eurysporus.</title>
        <authorList>
            <person name="Buettner E."/>
        </authorList>
    </citation>
    <scope>NUCLEOTIDE SEQUENCE</scope>
    <source>
        <strain evidence="3">VTCC 930004</strain>
    </source>
</reference>
<gene>
    <name evidence="3" type="ORF">H1R20_g14144</name>
</gene>
<dbReference type="Pfam" id="PF20415">
    <property type="entry name" value="DUF6699"/>
    <property type="match status" value="1"/>
</dbReference>
<organism evidence="3 4">
    <name type="scientific">Candolleomyces eurysporus</name>
    <dbReference type="NCBI Taxonomy" id="2828524"/>
    <lineage>
        <taxon>Eukaryota</taxon>
        <taxon>Fungi</taxon>
        <taxon>Dikarya</taxon>
        <taxon>Basidiomycota</taxon>
        <taxon>Agaricomycotina</taxon>
        <taxon>Agaricomycetes</taxon>
        <taxon>Agaricomycetidae</taxon>
        <taxon>Agaricales</taxon>
        <taxon>Agaricineae</taxon>
        <taxon>Psathyrellaceae</taxon>
        <taxon>Candolleomyces</taxon>
    </lineage>
</organism>
<dbReference type="OrthoDB" id="3144234at2759"/>
<proteinExistence type="predicted"/>
<evidence type="ECO:0000313" key="4">
    <source>
        <dbReference type="Proteomes" id="UP001140091"/>
    </source>
</evidence>
<comment type="caution">
    <text evidence="3">The sequence shown here is derived from an EMBL/GenBank/DDBJ whole genome shotgun (WGS) entry which is preliminary data.</text>
</comment>
<feature type="compositionally biased region" description="Low complexity" evidence="1">
    <location>
        <begin position="25"/>
        <end position="41"/>
    </location>
</feature>
<feature type="region of interest" description="Disordered" evidence="1">
    <location>
        <begin position="1"/>
        <end position="41"/>
    </location>
</feature>
<name>A0A9W8IZP8_9AGAR</name>
<feature type="domain" description="DUF6699" evidence="2">
    <location>
        <begin position="106"/>
        <end position="242"/>
    </location>
</feature>
<dbReference type="EMBL" id="JANBPK010001472">
    <property type="protein sequence ID" value="KAJ2922963.1"/>
    <property type="molecule type" value="Genomic_DNA"/>
</dbReference>
<dbReference type="Proteomes" id="UP001140091">
    <property type="component" value="Unassembled WGS sequence"/>
</dbReference>
<protein>
    <recommendedName>
        <fullName evidence="2">DUF6699 domain-containing protein</fullName>
    </recommendedName>
</protein>
<evidence type="ECO:0000259" key="2">
    <source>
        <dbReference type="Pfam" id="PF20415"/>
    </source>
</evidence>
<dbReference type="InterPro" id="IPR046522">
    <property type="entry name" value="DUF6699"/>
</dbReference>
<dbReference type="AlphaFoldDB" id="A0A9W8IZP8"/>
<evidence type="ECO:0000256" key="1">
    <source>
        <dbReference type="SAM" id="MobiDB-lite"/>
    </source>
</evidence>
<feature type="compositionally biased region" description="Basic residues" evidence="1">
    <location>
        <begin position="1"/>
        <end position="11"/>
    </location>
</feature>
<evidence type="ECO:0000313" key="3">
    <source>
        <dbReference type="EMBL" id="KAJ2922963.1"/>
    </source>
</evidence>
<keyword evidence="4" id="KW-1185">Reference proteome</keyword>